<evidence type="ECO:0000313" key="1">
    <source>
        <dbReference type="EMBL" id="DAF58817.1"/>
    </source>
</evidence>
<sequence>MITIASDYGKYLENIQNNTAIMDEIVPGVPELIEIDLNSRAITLPSAFKDFLSVETDHYSETVYFIVDRYFDDIDLSKKTIVIEYINAAGESRIFPVCWRDTKTYKDDNKMLFAWSLSGDATRAAGQIQFAVKFYSLEYNKESAQYYYTYNLATQVCTGNILHGIENAEAIED</sequence>
<name>A0A8S5T6E8_9CAUD</name>
<organism evidence="1">
    <name type="scientific">Siphoviridae sp. ctxMM9</name>
    <dbReference type="NCBI Taxonomy" id="2827973"/>
    <lineage>
        <taxon>Viruses</taxon>
        <taxon>Duplodnaviria</taxon>
        <taxon>Heunggongvirae</taxon>
        <taxon>Uroviricota</taxon>
        <taxon>Caudoviricetes</taxon>
    </lineage>
</organism>
<reference evidence="1" key="1">
    <citation type="journal article" date="2021" name="Proc. Natl. Acad. Sci. U.S.A.">
        <title>A Catalog of Tens of Thousands of Viruses from Human Metagenomes Reveals Hidden Associations with Chronic Diseases.</title>
        <authorList>
            <person name="Tisza M.J."/>
            <person name="Buck C.B."/>
        </authorList>
    </citation>
    <scope>NUCLEOTIDE SEQUENCE</scope>
    <source>
        <strain evidence="1">CtxMM9</strain>
    </source>
</reference>
<accession>A0A8S5T6E8</accession>
<protein>
    <submittedName>
        <fullName evidence="1">Uncharacterized protein</fullName>
    </submittedName>
</protein>
<dbReference type="EMBL" id="BK032759">
    <property type="protein sequence ID" value="DAF58817.1"/>
    <property type="molecule type" value="Genomic_DNA"/>
</dbReference>
<proteinExistence type="predicted"/>